<dbReference type="AlphaFoldDB" id="A0A0C4E099"/>
<evidence type="ECO:0000313" key="2">
    <source>
        <dbReference type="EMBL" id="KLU86755.1"/>
    </source>
</evidence>
<dbReference type="EnsemblFungi" id="MAPG_05765T0">
    <property type="protein sequence ID" value="MAPG_05765T0"/>
    <property type="gene ID" value="MAPG_05765"/>
</dbReference>
<reference evidence="4" key="2">
    <citation type="submission" date="2010-05" db="EMBL/GenBank/DDBJ databases">
        <title>The genome sequence of Magnaporthe poae strain ATCC 64411.</title>
        <authorList>
            <person name="Ma L.-J."/>
            <person name="Dead R."/>
            <person name="Young S."/>
            <person name="Zeng Q."/>
            <person name="Koehrsen M."/>
            <person name="Alvarado L."/>
            <person name="Berlin A."/>
            <person name="Chapman S.B."/>
            <person name="Chen Z."/>
            <person name="Freedman E."/>
            <person name="Gellesch M."/>
            <person name="Goldberg J."/>
            <person name="Griggs A."/>
            <person name="Gujja S."/>
            <person name="Heilman E.R."/>
            <person name="Heiman D."/>
            <person name="Hepburn T."/>
            <person name="Howarth C."/>
            <person name="Jen D."/>
            <person name="Larson L."/>
            <person name="Mehta T."/>
            <person name="Neiman D."/>
            <person name="Pearson M."/>
            <person name="Roberts A."/>
            <person name="Saif S."/>
            <person name="Shea T."/>
            <person name="Shenoy N."/>
            <person name="Sisk P."/>
            <person name="Stolte C."/>
            <person name="Sykes S."/>
            <person name="Walk T."/>
            <person name="White J."/>
            <person name="Yandava C."/>
            <person name="Haas B."/>
            <person name="Nusbaum C."/>
            <person name="Birren B."/>
        </authorList>
    </citation>
    <scope>NUCLEOTIDE SEQUENCE [LARGE SCALE GENOMIC DNA]</scope>
    <source>
        <strain evidence="4">ATCC 64411 / 73-15</strain>
    </source>
</reference>
<reference evidence="3" key="4">
    <citation type="journal article" date="2015" name="G3 (Bethesda)">
        <title>Genome sequences of three phytopathogenic species of the Magnaporthaceae family of fungi.</title>
        <authorList>
            <person name="Okagaki L.H."/>
            <person name="Nunes C.C."/>
            <person name="Sailsbery J."/>
            <person name="Clay B."/>
            <person name="Brown D."/>
            <person name="John T."/>
            <person name="Oh Y."/>
            <person name="Young N."/>
            <person name="Fitzgerald M."/>
            <person name="Haas B.J."/>
            <person name="Zeng Q."/>
            <person name="Young S."/>
            <person name="Adiconis X."/>
            <person name="Fan L."/>
            <person name="Levin J.Z."/>
            <person name="Mitchell T.K."/>
            <person name="Okubara P.A."/>
            <person name="Farman M.L."/>
            <person name="Kohn L.M."/>
            <person name="Birren B."/>
            <person name="Ma L.-J."/>
            <person name="Dean R.A."/>
        </authorList>
    </citation>
    <scope>NUCLEOTIDE SEQUENCE</scope>
    <source>
        <strain evidence="3">ATCC 64411 / 73-15</strain>
    </source>
</reference>
<keyword evidence="4" id="KW-1185">Reference proteome</keyword>
<reference evidence="3" key="5">
    <citation type="submission" date="2015-06" db="UniProtKB">
        <authorList>
            <consortium name="EnsemblFungi"/>
        </authorList>
    </citation>
    <scope>IDENTIFICATION</scope>
    <source>
        <strain evidence="3">ATCC 64411</strain>
    </source>
</reference>
<proteinExistence type="predicted"/>
<feature type="region of interest" description="Disordered" evidence="1">
    <location>
        <begin position="157"/>
        <end position="179"/>
    </location>
</feature>
<dbReference type="EMBL" id="ADBL01001377">
    <property type="status" value="NOT_ANNOTATED_CDS"/>
    <property type="molecule type" value="Genomic_DNA"/>
</dbReference>
<protein>
    <submittedName>
        <fullName evidence="2 3">Uncharacterized protein</fullName>
    </submittedName>
</protein>
<reference evidence="2" key="3">
    <citation type="submission" date="2011-03" db="EMBL/GenBank/DDBJ databases">
        <title>Annotation of Magnaporthe poae ATCC 64411.</title>
        <authorList>
            <person name="Ma L.-J."/>
            <person name="Dead R."/>
            <person name="Young S.K."/>
            <person name="Zeng Q."/>
            <person name="Gargeya S."/>
            <person name="Fitzgerald M."/>
            <person name="Haas B."/>
            <person name="Abouelleil A."/>
            <person name="Alvarado L."/>
            <person name="Arachchi H.M."/>
            <person name="Berlin A."/>
            <person name="Brown A."/>
            <person name="Chapman S.B."/>
            <person name="Chen Z."/>
            <person name="Dunbar C."/>
            <person name="Freedman E."/>
            <person name="Gearin G."/>
            <person name="Gellesch M."/>
            <person name="Goldberg J."/>
            <person name="Griggs A."/>
            <person name="Gujja S."/>
            <person name="Heiman D."/>
            <person name="Howarth C."/>
            <person name="Larson L."/>
            <person name="Lui A."/>
            <person name="MacDonald P.J.P."/>
            <person name="Mehta T."/>
            <person name="Montmayeur A."/>
            <person name="Murphy C."/>
            <person name="Neiman D."/>
            <person name="Pearson M."/>
            <person name="Priest M."/>
            <person name="Roberts A."/>
            <person name="Saif S."/>
            <person name="Shea T."/>
            <person name="Shenoy N."/>
            <person name="Sisk P."/>
            <person name="Stolte C."/>
            <person name="Sykes S."/>
            <person name="Yandava C."/>
            <person name="Wortman J."/>
            <person name="Nusbaum C."/>
            <person name="Birren B."/>
        </authorList>
    </citation>
    <scope>NUCLEOTIDE SEQUENCE</scope>
    <source>
        <strain evidence="2">ATCC 64411</strain>
    </source>
</reference>
<organism evidence="3 4">
    <name type="scientific">Magnaporthiopsis poae (strain ATCC 64411 / 73-15)</name>
    <name type="common">Kentucky bluegrass fungus</name>
    <name type="synonym">Magnaporthe poae</name>
    <dbReference type="NCBI Taxonomy" id="644358"/>
    <lineage>
        <taxon>Eukaryota</taxon>
        <taxon>Fungi</taxon>
        <taxon>Dikarya</taxon>
        <taxon>Ascomycota</taxon>
        <taxon>Pezizomycotina</taxon>
        <taxon>Sordariomycetes</taxon>
        <taxon>Sordariomycetidae</taxon>
        <taxon>Magnaporthales</taxon>
        <taxon>Magnaporthaceae</taxon>
        <taxon>Magnaporthiopsis</taxon>
    </lineage>
</organism>
<reference evidence="2" key="1">
    <citation type="submission" date="2010-05" db="EMBL/GenBank/DDBJ databases">
        <title>The Genome Sequence of Magnaporthe poae strain ATCC 64411.</title>
        <authorList>
            <consortium name="The Broad Institute Genome Sequencing Platform"/>
            <consortium name="Broad Institute Genome Sequencing Center for Infectious Disease"/>
            <person name="Ma L.-J."/>
            <person name="Dead R."/>
            <person name="Young S."/>
            <person name="Zeng Q."/>
            <person name="Koehrsen M."/>
            <person name="Alvarado L."/>
            <person name="Berlin A."/>
            <person name="Chapman S.B."/>
            <person name="Chen Z."/>
            <person name="Freedman E."/>
            <person name="Gellesch M."/>
            <person name="Goldberg J."/>
            <person name="Griggs A."/>
            <person name="Gujja S."/>
            <person name="Heilman E.R."/>
            <person name="Heiman D."/>
            <person name="Hepburn T."/>
            <person name="Howarth C."/>
            <person name="Jen D."/>
            <person name="Larson L."/>
            <person name="Mehta T."/>
            <person name="Neiman D."/>
            <person name="Pearson M."/>
            <person name="Roberts A."/>
            <person name="Saif S."/>
            <person name="Shea T."/>
            <person name="Shenoy N."/>
            <person name="Sisk P."/>
            <person name="Stolte C."/>
            <person name="Sykes S."/>
            <person name="Walk T."/>
            <person name="White J."/>
            <person name="Yandava C."/>
            <person name="Haas B."/>
            <person name="Nusbaum C."/>
            <person name="Birren B."/>
        </authorList>
    </citation>
    <scope>NUCLEOTIDE SEQUENCE</scope>
    <source>
        <strain evidence="2">ATCC 64411</strain>
    </source>
</reference>
<feature type="compositionally biased region" description="Polar residues" evidence="1">
    <location>
        <begin position="157"/>
        <end position="168"/>
    </location>
</feature>
<name>A0A0C4E099_MAGP6</name>
<dbReference type="VEuPathDB" id="FungiDB:MAPG_05765"/>
<dbReference type="Proteomes" id="UP000011715">
    <property type="component" value="Unassembled WGS sequence"/>
</dbReference>
<evidence type="ECO:0000313" key="4">
    <source>
        <dbReference type="Proteomes" id="UP000011715"/>
    </source>
</evidence>
<evidence type="ECO:0000256" key="1">
    <source>
        <dbReference type="SAM" id="MobiDB-lite"/>
    </source>
</evidence>
<feature type="region of interest" description="Disordered" evidence="1">
    <location>
        <begin position="31"/>
        <end position="71"/>
    </location>
</feature>
<sequence>MARRQRRFQDGGGDGYCDGYDNTAEELLAMLGPNTGNDTNGQKAPPLSRPPSLTADNVPSAAPPTRRWGHHRRHLHPRRYTFQTANTSVSSTIVQPASTRLLLPSPPPLTSIFENVATGIRGFRRSTRTHWPAAAGGLGIIAVPAVGYGKAFTPISATNSSSPTSQVTRGGPIPGGFMRRNTESRGRIVVVVVEARRGRRDPAIPGLLSGYRFRFFWMPTNAMRECG</sequence>
<evidence type="ECO:0000313" key="3">
    <source>
        <dbReference type="EnsemblFungi" id="MAPG_05765T0"/>
    </source>
</evidence>
<accession>A0A0C4E099</accession>
<dbReference type="EMBL" id="GL876969">
    <property type="protein sequence ID" value="KLU86755.1"/>
    <property type="molecule type" value="Genomic_DNA"/>
</dbReference>
<gene>
    <name evidence="2" type="ORF">MAPG_05765</name>
</gene>